<accession>A0ABS6WRL0</accession>
<feature type="transmembrane region" description="Helical" evidence="5">
    <location>
        <begin position="220"/>
        <end position="239"/>
    </location>
</feature>
<evidence type="ECO:0000259" key="6">
    <source>
        <dbReference type="Pfam" id="PF04932"/>
    </source>
</evidence>
<evidence type="ECO:0000313" key="7">
    <source>
        <dbReference type="EMBL" id="MBW3097695.1"/>
    </source>
</evidence>
<keyword evidence="4 5" id="KW-0472">Membrane</keyword>
<gene>
    <name evidence="7" type="ORF">KY465_10415</name>
</gene>
<sequence length="432" mass="46562">MAAMVLDLAIAPYLFGVFAGVGVYLIIGRPWRLNRLDRGYLLAAALFAAGSVLIGLANGSLLADPRFATYPLYYLAMAPLAVGLVLVDDPLERLVLGARIGLILLFFWGLAAAFAQLQRYGFGSNPANAAFSITFIAILSRLTVRPGVARAGGVLARLPAALRRTWSQMIGLPCLAFYLALLPVVVTGTRAVLPVFAIAALFDFWRLVRGTAWRRRMGLPFAGLVVAALAAAWLLAPFATARFEATMNELRVLSDSAVPLAGPQTSSPSDASEISGLRVDGRWVGGMPLRMIQWRAAAEVLADHPVLGVGSHRLGEALLDASPPAYRAVLEPFSFTHNMILDEGLQRGLAGILLSTGFFVFAFARLWRRGAADVRENLGLLAGLTVCFGMLHYIFLVDRHVALYSLYFLVLTTTLKKRRNEQGQLPGAASPA</sequence>
<dbReference type="RefSeq" id="WP_219201577.1">
    <property type="nucleotide sequence ID" value="NZ_JAHWQX010000002.1"/>
</dbReference>
<dbReference type="Pfam" id="PF04932">
    <property type="entry name" value="Wzy_C"/>
    <property type="match status" value="1"/>
</dbReference>
<feature type="transmembrane region" description="Helical" evidence="5">
    <location>
        <begin position="191"/>
        <end position="208"/>
    </location>
</feature>
<keyword evidence="8" id="KW-1185">Reference proteome</keyword>
<evidence type="ECO:0000313" key="8">
    <source>
        <dbReference type="Proteomes" id="UP001430804"/>
    </source>
</evidence>
<dbReference type="EMBL" id="JAHWQX010000002">
    <property type="protein sequence ID" value="MBW3097695.1"/>
    <property type="molecule type" value="Genomic_DNA"/>
</dbReference>
<feature type="transmembrane region" description="Helical" evidence="5">
    <location>
        <begin position="39"/>
        <end position="61"/>
    </location>
</feature>
<feature type="domain" description="O-antigen ligase-related" evidence="6">
    <location>
        <begin position="176"/>
        <end position="354"/>
    </location>
</feature>
<evidence type="ECO:0000256" key="5">
    <source>
        <dbReference type="SAM" id="Phobius"/>
    </source>
</evidence>
<reference evidence="7" key="1">
    <citation type="submission" date="2021-07" db="EMBL/GenBank/DDBJ databases">
        <title>Pseudohoeflea marina sp. nov. a polyhydroxyalcanoate-producing bacterium.</title>
        <authorList>
            <person name="Zheng W."/>
            <person name="Yu S."/>
            <person name="Huang Y."/>
        </authorList>
    </citation>
    <scope>NUCLEOTIDE SEQUENCE</scope>
    <source>
        <strain evidence="7">DP4N28-3</strain>
    </source>
</reference>
<protein>
    <submittedName>
        <fullName evidence="7">O-antigen ligase family protein</fullName>
    </submittedName>
</protein>
<feature type="transmembrane region" description="Helical" evidence="5">
    <location>
        <begin position="348"/>
        <end position="366"/>
    </location>
</feature>
<comment type="subcellular location">
    <subcellularLocation>
        <location evidence="1">Membrane</location>
        <topology evidence="1">Multi-pass membrane protein</topology>
    </subcellularLocation>
</comment>
<evidence type="ECO:0000256" key="3">
    <source>
        <dbReference type="ARBA" id="ARBA00022989"/>
    </source>
</evidence>
<feature type="transmembrane region" description="Helical" evidence="5">
    <location>
        <begin position="94"/>
        <end position="115"/>
    </location>
</feature>
<feature type="transmembrane region" description="Helical" evidence="5">
    <location>
        <begin position="165"/>
        <end position="185"/>
    </location>
</feature>
<keyword evidence="3 5" id="KW-1133">Transmembrane helix</keyword>
<evidence type="ECO:0000256" key="1">
    <source>
        <dbReference type="ARBA" id="ARBA00004141"/>
    </source>
</evidence>
<evidence type="ECO:0000256" key="2">
    <source>
        <dbReference type="ARBA" id="ARBA00022692"/>
    </source>
</evidence>
<keyword evidence="7" id="KW-0436">Ligase</keyword>
<dbReference type="Proteomes" id="UP001430804">
    <property type="component" value="Unassembled WGS sequence"/>
</dbReference>
<organism evidence="7 8">
    <name type="scientific">Pseudohoeflea coraliihabitans</name>
    <dbReference type="NCBI Taxonomy" id="2860393"/>
    <lineage>
        <taxon>Bacteria</taxon>
        <taxon>Pseudomonadati</taxon>
        <taxon>Pseudomonadota</taxon>
        <taxon>Alphaproteobacteria</taxon>
        <taxon>Hyphomicrobiales</taxon>
        <taxon>Rhizobiaceae</taxon>
        <taxon>Pseudohoeflea</taxon>
    </lineage>
</organism>
<feature type="transmembrane region" description="Helical" evidence="5">
    <location>
        <begin position="6"/>
        <end position="27"/>
    </location>
</feature>
<dbReference type="GO" id="GO:0016874">
    <property type="term" value="F:ligase activity"/>
    <property type="evidence" value="ECO:0007669"/>
    <property type="project" value="UniProtKB-KW"/>
</dbReference>
<comment type="caution">
    <text evidence="7">The sequence shown here is derived from an EMBL/GenBank/DDBJ whole genome shotgun (WGS) entry which is preliminary data.</text>
</comment>
<keyword evidence="2 5" id="KW-0812">Transmembrane</keyword>
<feature type="transmembrane region" description="Helical" evidence="5">
    <location>
        <begin position="67"/>
        <end position="87"/>
    </location>
</feature>
<evidence type="ECO:0000256" key="4">
    <source>
        <dbReference type="ARBA" id="ARBA00023136"/>
    </source>
</evidence>
<feature type="transmembrane region" description="Helical" evidence="5">
    <location>
        <begin position="378"/>
        <end position="395"/>
    </location>
</feature>
<name>A0ABS6WRL0_9HYPH</name>
<dbReference type="InterPro" id="IPR051533">
    <property type="entry name" value="WaaL-like"/>
</dbReference>
<dbReference type="PANTHER" id="PTHR37422">
    <property type="entry name" value="TEICHURONIC ACID BIOSYNTHESIS PROTEIN TUAE"/>
    <property type="match status" value="1"/>
</dbReference>
<dbReference type="PANTHER" id="PTHR37422:SF13">
    <property type="entry name" value="LIPOPOLYSACCHARIDE BIOSYNTHESIS PROTEIN PA4999-RELATED"/>
    <property type="match status" value="1"/>
</dbReference>
<dbReference type="InterPro" id="IPR007016">
    <property type="entry name" value="O-antigen_ligase-rel_domated"/>
</dbReference>
<feature type="transmembrane region" description="Helical" evidence="5">
    <location>
        <begin position="127"/>
        <end position="144"/>
    </location>
</feature>
<proteinExistence type="predicted"/>